<evidence type="ECO:0000313" key="1">
    <source>
        <dbReference type="EMBL" id="KUL42756.1"/>
    </source>
</evidence>
<dbReference type="EMBL" id="LLZG01000047">
    <property type="protein sequence ID" value="KUL42756.1"/>
    <property type="molecule type" value="Genomic_DNA"/>
</dbReference>
<gene>
    <name evidence="1" type="ORF">ADL12_08895</name>
</gene>
<dbReference type="AlphaFoldDB" id="A0A0X3VH77"/>
<accession>A0A0X3VH77</accession>
<reference evidence="2" key="1">
    <citation type="submission" date="2015-10" db="EMBL/GenBank/DDBJ databases">
        <authorList>
            <person name="Ju K.-S."/>
            <person name="Doroghazi J.R."/>
            <person name="Metcalf W.W."/>
        </authorList>
    </citation>
    <scope>NUCLEOTIDE SEQUENCE [LARGE SCALE GENOMIC DNA]</scope>
    <source>
        <strain evidence="2">NRRL 3151</strain>
    </source>
</reference>
<dbReference type="Proteomes" id="UP000053923">
    <property type="component" value="Unassembled WGS sequence"/>
</dbReference>
<sequence>MVDHDQQHVLGRPQGEQLRVQRGFGGQVERVPGGFRQSVRQFRPADQGRMRLWPGRGGVQHPLAGLTVDFGEDRAQALVPGNDIAQGPLQRLRVEPAVQT</sequence>
<comment type="caution">
    <text evidence="1">The sequence shown here is derived from an EMBL/GenBank/DDBJ whole genome shotgun (WGS) entry which is preliminary data.</text>
</comment>
<name>A0A0X3VH77_9ACTN</name>
<protein>
    <submittedName>
        <fullName evidence="1">Uncharacterized protein</fullName>
    </submittedName>
</protein>
<keyword evidence="2" id="KW-1185">Reference proteome</keyword>
<proteinExistence type="predicted"/>
<evidence type="ECO:0000313" key="2">
    <source>
        <dbReference type="Proteomes" id="UP000053923"/>
    </source>
</evidence>
<organism evidence="1 2">
    <name type="scientific">Streptomyces regalis</name>
    <dbReference type="NCBI Taxonomy" id="68262"/>
    <lineage>
        <taxon>Bacteria</taxon>
        <taxon>Bacillati</taxon>
        <taxon>Actinomycetota</taxon>
        <taxon>Actinomycetes</taxon>
        <taxon>Kitasatosporales</taxon>
        <taxon>Streptomycetaceae</taxon>
        <taxon>Streptomyces</taxon>
    </lineage>
</organism>